<accession>A0ABN7AJQ4</accession>
<evidence type="ECO:0000256" key="1">
    <source>
        <dbReference type="SAM" id="MobiDB-lite"/>
    </source>
</evidence>
<organism evidence="2 3">
    <name type="scientific">Nesidiocoris tenuis</name>
    <dbReference type="NCBI Taxonomy" id="355587"/>
    <lineage>
        <taxon>Eukaryota</taxon>
        <taxon>Metazoa</taxon>
        <taxon>Ecdysozoa</taxon>
        <taxon>Arthropoda</taxon>
        <taxon>Hexapoda</taxon>
        <taxon>Insecta</taxon>
        <taxon>Pterygota</taxon>
        <taxon>Neoptera</taxon>
        <taxon>Paraneoptera</taxon>
        <taxon>Hemiptera</taxon>
        <taxon>Heteroptera</taxon>
        <taxon>Panheteroptera</taxon>
        <taxon>Cimicomorpha</taxon>
        <taxon>Miridae</taxon>
        <taxon>Dicyphina</taxon>
        <taxon>Nesidiocoris</taxon>
    </lineage>
</organism>
<gene>
    <name evidence="2" type="ORF">NTJ_05297</name>
</gene>
<evidence type="ECO:0000313" key="3">
    <source>
        <dbReference type="Proteomes" id="UP001307889"/>
    </source>
</evidence>
<dbReference type="Proteomes" id="UP001307889">
    <property type="component" value="Chromosome 3"/>
</dbReference>
<feature type="region of interest" description="Disordered" evidence="1">
    <location>
        <begin position="1"/>
        <end position="24"/>
    </location>
</feature>
<name>A0ABN7AJQ4_9HEMI</name>
<proteinExistence type="predicted"/>
<dbReference type="EMBL" id="AP028911">
    <property type="protein sequence ID" value="BES92488.1"/>
    <property type="molecule type" value="Genomic_DNA"/>
</dbReference>
<evidence type="ECO:0000313" key="2">
    <source>
        <dbReference type="EMBL" id="BES92488.1"/>
    </source>
</evidence>
<protein>
    <submittedName>
        <fullName evidence="2">Uncharacterized protein</fullName>
    </submittedName>
</protein>
<reference evidence="2 3" key="1">
    <citation type="submission" date="2023-09" db="EMBL/GenBank/DDBJ databases">
        <title>Nesidiocoris tenuis whole genome shotgun sequence.</title>
        <authorList>
            <person name="Shibata T."/>
            <person name="Shimoda M."/>
            <person name="Kobayashi T."/>
            <person name="Uehara T."/>
        </authorList>
    </citation>
    <scope>NUCLEOTIDE SEQUENCE [LARGE SCALE GENOMIC DNA]</scope>
    <source>
        <strain evidence="2 3">Japan</strain>
    </source>
</reference>
<sequence length="111" mass="13411">MFRAKEVDRPPVNKNVDERERPKRKERRCENFFRILIGTREMAKSTFPNWNENDRKLKNEWLFRHQRLQSSGIMVIQSCIPIPGKTAREAFRMKDADPVLVGTLWHIFRLW</sequence>
<keyword evidence="3" id="KW-1185">Reference proteome</keyword>